<evidence type="ECO:0008006" key="4">
    <source>
        <dbReference type="Google" id="ProtNLM"/>
    </source>
</evidence>
<accession>A0A233RJ49</accession>
<feature type="compositionally biased region" description="Basic residues" evidence="1">
    <location>
        <begin position="512"/>
        <end position="521"/>
    </location>
</feature>
<dbReference type="OrthoDB" id="5840260at2"/>
<gene>
    <name evidence="2" type="ORF">B6S08_08010</name>
</gene>
<sequence length="528" mass="58533">MDLRPKIRLRTCPSFYTFSVIIEANSHVMLSLALAVEHLPREAALMSEPGLHWLSLTRRDDMLLLAAGLLAASPASQSTTLVCAGDEQEELLAMIPDAAGPDEMSLFSLAPGRRGADLKWLINELGRSGVRSGVLMLVLPATRVTLAESRRRAWALSLQDWACRRGLVMLVLCHGQEQVLPTSLAGRVNGLLRLERNDGGILLRVDGWRNALGLLAGVDYDLMLDAGRFAVRPSSVALHESAQDEGGTLIQRSALEHMPAPAADWRVLGPDEDFWQLATTAGEGTLVIAITSNEEVPVLARRIHALRRFRGPGFRLAIRKLRPCVRDAEQELLLQCGANLVIPYGLSHAQFLSLLRCLPGQRWQRSLVGNIEQLLQRFQPPSACGLLSPSEFFHHADGVFRAGSGEMSHQLLALPLRLGLDASLCLSQLSLRRQGDLACLLDDCCYLFLFACPDEAREAALANVFRLPWPELFRECRSLPDTEVLPRQRFEQERQPPELEHEPPSRPAVAAKQRHFGRRPVHLNLRGQ</sequence>
<dbReference type="Pfam" id="PF10995">
    <property type="entry name" value="CBP_BcsE"/>
    <property type="match status" value="1"/>
</dbReference>
<dbReference type="GO" id="GO:0035438">
    <property type="term" value="F:cyclic-di-GMP binding"/>
    <property type="evidence" value="ECO:0007669"/>
    <property type="project" value="InterPro"/>
</dbReference>
<reference evidence="2 3" key="1">
    <citation type="submission" date="2017-08" db="EMBL/GenBank/DDBJ databases">
        <title>A Genome Sequence of Oceanimonas doudoroffii ATCC 27123T.</title>
        <authorList>
            <person name="Brennan M.A."/>
            <person name="Maclea K.S."/>
            <person name="Mcclelland W.D."/>
            <person name="Trachtenberg A.M."/>
        </authorList>
    </citation>
    <scope>NUCLEOTIDE SEQUENCE [LARGE SCALE GENOMIC DNA]</scope>
    <source>
        <strain evidence="2 3">ATCC 27123</strain>
    </source>
</reference>
<protein>
    <recommendedName>
        <fullName evidence="4">Cellulose biosynthesis protein BcsE</fullName>
    </recommendedName>
</protein>
<evidence type="ECO:0000313" key="2">
    <source>
        <dbReference type="EMBL" id="OXY83418.1"/>
    </source>
</evidence>
<dbReference type="Proteomes" id="UP000242757">
    <property type="component" value="Unassembled WGS sequence"/>
</dbReference>
<proteinExistence type="predicted"/>
<evidence type="ECO:0000256" key="1">
    <source>
        <dbReference type="SAM" id="MobiDB-lite"/>
    </source>
</evidence>
<dbReference type="InterPro" id="IPR017745">
    <property type="entry name" value="BcsE"/>
</dbReference>
<evidence type="ECO:0000313" key="3">
    <source>
        <dbReference type="Proteomes" id="UP000242757"/>
    </source>
</evidence>
<dbReference type="RefSeq" id="WP_094200192.1">
    <property type="nucleotide sequence ID" value="NZ_NBIM01000001.1"/>
</dbReference>
<feature type="compositionally biased region" description="Basic and acidic residues" evidence="1">
    <location>
        <begin position="487"/>
        <end position="504"/>
    </location>
</feature>
<keyword evidence="3" id="KW-1185">Reference proteome</keyword>
<organism evidence="2 3">
    <name type="scientific">Oceanimonas doudoroffii</name>
    <dbReference type="NCBI Taxonomy" id="84158"/>
    <lineage>
        <taxon>Bacteria</taxon>
        <taxon>Pseudomonadati</taxon>
        <taxon>Pseudomonadota</taxon>
        <taxon>Gammaproteobacteria</taxon>
        <taxon>Aeromonadales</taxon>
        <taxon>Aeromonadaceae</taxon>
        <taxon>Oceanimonas</taxon>
    </lineage>
</organism>
<dbReference type="EMBL" id="NBIM01000001">
    <property type="protein sequence ID" value="OXY83418.1"/>
    <property type="molecule type" value="Genomic_DNA"/>
</dbReference>
<comment type="caution">
    <text evidence="2">The sequence shown here is derived from an EMBL/GenBank/DDBJ whole genome shotgun (WGS) entry which is preliminary data.</text>
</comment>
<dbReference type="AlphaFoldDB" id="A0A233RJ49"/>
<feature type="region of interest" description="Disordered" evidence="1">
    <location>
        <begin position="487"/>
        <end position="528"/>
    </location>
</feature>
<name>A0A233RJ49_9GAMM</name>